<accession>A0ABU0JN89</accession>
<dbReference type="EMBL" id="JAUSWN010000001">
    <property type="protein sequence ID" value="MDQ0478528.1"/>
    <property type="molecule type" value="Genomic_DNA"/>
</dbReference>
<dbReference type="PANTHER" id="PTHR33490">
    <property type="entry name" value="BLR5614 PROTEIN-RELATED"/>
    <property type="match status" value="1"/>
</dbReference>
<evidence type="ECO:0000313" key="4">
    <source>
        <dbReference type="Proteomes" id="UP001224418"/>
    </source>
</evidence>
<dbReference type="SMART" id="SM00460">
    <property type="entry name" value="TGc"/>
    <property type="match status" value="1"/>
</dbReference>
<feature type="transmembrane region" description="Helical" evidence="1">
    <location>
        <begin position="107"/>
        <end position="128"/>
    </location>
</feature>
<sequence>MIKDPISIILVIAFFYPILKGFLLTYRSIDQKRTIYSISSTISFLLSIYLGIFIFKGIFMKRNLQIFKKIYELIPRNVTEFLQGNFIVLYLVVLPLIIFIIYMIIKWIIITINSIILYPIFDGIESISKKRSKGFKRVLGAIFELPRSIVYVIIICFILNYGSALSIGGISQELNKYIARSQLYNRLSREVVTPITNSNIAKKLPNIINESFKIEIQELKPGDKIPNSNKNVIVYYNGITLNDAIKSNTNIDEFSKRLVSNKSNSYEKSKTIYRWISSNVKYDYNKAKRVLNNDFSVKSGSVNTFNTRQGICFDYSSLFVSMCRANDIKVRLVTGKGFDGTSWVSHAWNQVYIQEKNKWINVDTTFGVAGDYFNTPMFSLEHKESNIAGEW</sequence>
<dbReference type="Pfam" id="PF01841">
    <property type="entry name" value="Transglut_core"/>
    <property type="match status" value="1"/>
</dbReference>
<dbReference type="InterPro" id="IPR038765">
    <property type="entry name" value="Papain-like_cys_pep_sf"/>
</dbReference>
<protein>
    <recommendedName>
        <fullName evidence="2">Transglutaminase-like domain-containing protein</fullName>
    </recommendedName>
</protein>
<feature type="transmembrane region" description="Helical" evidence="1">
    <location>
        <begin position="35"/>
        <end position="60"/>
    </location>
</feature>
<feature type="transmembrane region" description="Helical" evidence="1">
    <location>
        <begin position="149"/>
        <end position="170"/>
    </location>
</feature>
<evidence type="ECO:0000259" key="2">
    <source>
        <dbReference type="SMART" id="SM00460"/>
    </source>
</evidence>
<dbReference type="InterPro" id="IPR002931">
    <property type="entry name" value="Transglutaminase-like"/>
</dbReference>
<gene>
    <name evidence="3" type="ORF">QOZ93_000229</name>
</gene>
<reference evidence="3 4" key="1">
    <citation type="submission" date="2023-07" db="EMBL/GenBank/DDBJ databases">
        <title>Genomic Encyclopedia of Type Strains, Phase IV (KMG-IV): sequencing the most valuable type-strain genomes for metagenomic binning, comparative biology and taxonomic classification.</title>
        <authorList>
            <person name="Goeker M."/>
        </authorList>
    </citation>
    <scope>NUCLEOTIDE SEQUENCE [LARGE SCALE GENOMIC DNA]</scope>
    <source>
        <strain evidence="3 4">DSM 1400</strain>
    </source>
</reference>
<evidence type="ECO:0000313" key="3">
    <source>
        <dbReference type="EMBL" id="MDQ0478528.1"/>
    </source>
</evidence>
<evidence type="ECO:0000256" key="1">
    <source>
        <dbReference type="SAM" id="Phobius"/>
    </source>
</evidence>
<dbReference type="PANTHER" id="PTHR33490:SF3">
    <property type="entry name" value="CONSERVED INTEGRAL MEMBRANE PROTEIN"/>
    <property type="match status" value="1"/>
</dbReference>
<keyword evidence="4" id="KW-1185">Reference proteome</keyword>
<dbReference type="RefSeq" id="WP_307354789.1">
    <property type="nucleotide sequence ID" value="NZ_BAAACJ010000024.1"/>
</dbReference>
<keyword evidence="1" id="KW-0812">Transmembrane</keyword>
<keyword evidence="1" id="KW-1133">Transmembrane helix</keyword>
<keyword evidence="1" id="KW-0472">Membrane</keyword>
<comment type="caution">
    <text evidence="3">The sequence shown here is derived from an EMBL/GenBank/DDBJ whole genome shotgun (WGS) entry which is preliminary data.</text>
</comment>
<dbReference type="Gene3D" id="3.10.620.30">
    <property type="match status" value="1"/>
</dbReference>
<feature type="transmembrane region" description="Helical" evidence="1">
    <location>
        <begin position="81"/>
        <end position="101"/>
    </location>
</feature>
<feature type="transmembrane region" description="Helical" evidence="1">
    <location>
        <begin position="7"/>
        <end position="29"/>
    </location>
</feature>
<proteinExistence type="predicted"/>
<organism evidence="3 4">
    <name type="scientific">Hathewaya limosa</name>
    <name type="common">Clostridium limosum</name>
    <dbReference type="NCBI Taxonomy" id="1536"/>
    <lineage>
        <taxon>Bacteria</taxon>
        <taxon>Bacillati</taxon>
        <taxon>Bacillota</taxon>
        <taxon>Clostridia</taxon>
        <taxon>Eubacteriales</taxon>
        <taxon>Clostridiaceae</taxon>
        <taxon>Hathewaya</taxon>
    </lineage>
</organism>
<feature type="domain" description="Transglutaminase-like" evidence="2">
    <location>
        <begin position="304"/>
        <end position="366"/>
    </location>
</feature>
<dbReference type="SUPFAM" id="SSF54001">
    <property type="entry name" value="Cysteine proteinases"/>
    <property type="match status" value="1"/>
</dbReference>
<name>A0ABU0JN89_HATLI</name>
<dbReference type="Proteomes" id="UP001224418">
    <property type="component" value="Unassembled WGS sequence"/>
</dbReference>